<dbReference type="EC" id="5.3.1.24" evidence="4 10"/>
<dbReference type="PANTHER" id="PTHR42894:SF1">
    <property type="entry name" value="N-(5'-PHOSPHORIBOSYL)ANTHRANILATE ISOMERASE"/>
    <property type="match status" value="1"/>
</dbReference>
<evidence type="ECO:0000256" key="3">
    <source>
        <dbReference type="ARBA" id="ARBA00007571"/>
    </source>
</evidence>
<dbReference type="Gene3D" id="3.20.20.70">
    <property type="entry name" value="Aldolase class I"/>
    <property type="match status" value="1"/>
</dbReference>
<dbReference type="AlphaFoldDB" id="H0E1V2"/>
<keyword evidence="9 10" id="KW-0413">Isomerase</keyword>
<dbReference type="GO" id="GO:0000162">
    <property type="term" value="P:L-tryptophan biosynthetic process"/>
    <property type="evidence" value="ECO:0007669"/>
    <property type="project" value="UniProtKB-UniRule"/>
</dbReference>
<organism evidence="13 14">
    <name type="scientific">Patulibacter medicamentivorans</name>
    <dbReference type="NCBI Taxonomy" id="1097667"/>
    <lineage>
        <taxon>Bacteria</taxon>
        <taxon>Bacillati</taxon>
        <taxon>Actinomycetota</taxon>
        <taxon>Thermoleophilia</taxon>
        <taxon>Solirubrobacterales</taxon>
        <taxon>Patulibacteraceae</taxon>
        <taxon>Patulibacter</taxon>
    </lineage>
</organism>
<evidence type="ECO:0000256" key="9">
    <source>
        <dbReference type="ARBA" id="ARBA00023235"/>
    </source>
</evidence>
<comment type="caution">
    <text evidence="13">The sequence shown here is derived from an EMBL/GenBank/DDBJ whole genome shotgun (WGS) entry which is preliminary data.</text>
</comment>
<keyword evidence="6 10" id="KW-0028">Amino-acid biosynthesis</keyword>
<evidence type="ECO:0000259" key="12">
    <source>
        <dbReference type="Pfam" id="PF00697"/>
    </source>
</evidence>
<dbReference type="CDD" id="cd00405">
    <property type="entry name" value="PRAI"/>
    <property type="match status" value="1"/>
</dbReference>
<dbReference type="PATRIC" id="fig|1097667.3.peg.761"/>
<feature type="domain" description="N-(5'phosphoribosyl) anthranilate isomerase (PRAI)" evidence="12">
    <location>
        <begin position="39"/>
        <end position="242"/>
    </location>
</feature>
<dbReference type="InterPro" id="IPR011060">
    <property type="entry name" value="RibuloseP-bd_barrel"/>
</dbReference>
<dbReference type="FunFam" id="3.20.20.70:FF:000075">
    <property type="entry name" value="Tryptophan biosynthesis protein TRP1"/>
    <property type="match status" value="1"/>
</dbReference>
<evidence type="ECO:0000256" key="1">
    <source>
        <dbReference type="ARBA" id="ARBA00001164"/>
    </source>
</evidence>
<dbReference type="InterPro" id="IPR013785">
    <property type="entry name" value="Aldolase_TIM"/>
</dbReference>
<dbReference type="UniPathway" id="UPA00035">
    <property type="reaction ID" value="UER00042"/>
</dbReference>
<feature type="region of interest" description="Disordered" evidence="11">
    <location>
        <begin position="248"/>
        <end position="301"/>
    </location>
</feature>
<comment type="catalytic activity">
    <reaction evidence="1 10">
        <text>N-(5-phospho-beta-D-ribosyl)anthranilate = 1-(2-carboxyphenylamino)-1-deoxy-D-ribulose 5-phosphate</text>
        <dbReference type="Rhea" id="RHEA:21540"/>
        <dbReference type="ChEBI" id="CHEBI:18277"/>
        <dbReference type="ChEBI" id="CHEBI:58613"/>
        <dbReference type="EC" id="5.3.1.24"/>
    </reaction>
</comment>
<evidence type="ECO:0000256" key="10">
    <source>
        <dbReference type="HAMAP-Rule" id="MF_00135"/>
    </source>
</evidence>
<gene>
    <name evidence="10" type="primary">trpF</name>
    <name evidence="13" type="ORF">PAI11_07640</name>
</gene>
<evidence type="ECO:0000256" key="11">
    <source>
        <dbReference type="SAM" id="MobiDB-lite"/>
    </source>
</evidence>
<dbReference type="SUPFAM" id="SSF51366">
    <property type="entry name" value="Ribulose-phoshate binding barrel"/>
    <property type="match status" value="1"/>
</dbReference>
<evidence type="ECO:0000256" key="8">
    <source>
        <dbReference type="ARBA" id="ARBA00023141"/>
    </source>
</evidence>
<keyword evidence="8 10" id="KW-0057">Aromatic amino acid biosynthesis</keyword>
<feature type="compositionally biased region" description="Low complexity" evidence="11">
    <location>
        <begin position="267"/>
        <end position="294"/>
    </location>
</feature>
<evidence type="ECO:0000256" key="6">
    <source>
        <dbReference type="ARBA" id="ARBA00022605"/>
    </source>
</evidence>
<keyword evidence="14" id="KW-1185">Reference proteome</keyword>
<feature type="region of interest" description="Disordered" evidence="11">
    <location>
        <begin position="1"/>
        <end position="37"/>
    </location>
</feature>
<dbReference type="InterPro" id="IPR044643">
    <property type="entry name" value="TrpF_fam"/>
</dbReference>
<evidence type="ECO:0000313" key="13">
    <source>
        <dbReference type="EMBL" id="EHN12344.1"/>
    </source>
</evidence>
<feature type="compositionally biased region" description="Low complexity" evidence="11">
    <location>
        <begin position="248"/>
        <end position="257"/>
    </location>
</feature>
<keyword evidence="7 10" id="KW-0822">Tryptophan biosynthesis</keyword>
<dbReference type="GO" id="GO:0004640">
    <property type="term" value="F:phosphoribosylanthranilate isomerase activity"/>
    <property type="evidence" value="ECO:0007669"/>
    <property type="project" value="UniProtKB-UniRule"/>
</dbReference>
<protein>
    <recommendedName>
        <fullName evidence="5 10">N-(5'-phosphoribosyl)anthranilate isomerase</fullName>
        <shortName evidence="10">PRAI</shortName>
        <ecNumber evidence="4 10">5.3.1.24</ecNumber>
    </recommendedName>
</protein>
<reference evidence="13 14" key="1">
    <citation type="journal article" date="2013" name="Biodegradation">
        <title>Quantitative proteomic analysis of ibuprofen-degrading Patulibacter sp. strain I11.</title>
        <authorList>
            <person name="Almeida B."/>
            <person name="Kjeldal H."/>
            <person name="Lolas I."/>
            <person name="Knudsen A.D."/>
            <person name="Carvalho G."/>
            <person name="Nielsen K.L."/>
            <person name="Barreto Crespo M.T."/>
            <person name="Stensballe A."/>
            <person name="Nielsen J.L."/>
        </authorList>
    </citation>
    <scope>NUCLEOTIDE SEQUENCE [LARGE SCALE GENOMIC DNA]</scope>
    <source>
        <strain evidence="13 14">I11</strain>
    </source>
</reference>
<dbReference type="HAMAP" id="MF_00135">
    <property type="entry name" value="PRAI"/>
    <property type="match status" value="1"/>
</dbReference>
<evidence type="ECO:0000256" key="4">
    <source>
        <dbReference type="ARBA" id="ARBA00012572"/>
    </source>
</evidence>
<sequence>MADTPSDLTSAPSAPRPRPVRAAPADRRPPAKQTPTTRVKICGITRLDDAVHAVEAGAWAIGMIFWAGSRRKVGADEAQAIGAALKRQAEVVGVFVNAPLPEVARLVDACQLTMVQLHGEEGTQYCSEVARRTGAKVIKAARVRNGSDVTALRPFHTDYHLLDTYLEGTPGGTGESFDWELARVRRAARGERSPKLILSGGLRPDNVADAIRIAFPFAVDVAGGTEASPGRKDPALVEAFIAAASSARRIEDAPAPEVEADEPPPAAAFEPPEAPAPIAAPADDQPAFDPEAAASADPTAR</sequence>
<proteinExistence type="inferred from homology"/>
<evidence type="ECO:0000256" key="2">
    <source>
        <dbReference type="ARBA" id="ARBA00004664"/>
    </source>
</evidence>
<dbReference type="Proteomes" id="UP000005143">
    <property type="component" value="Unassembled WGS sequence"/>
</dbReference>
<accession>H0E1V2</accession>
<evidence type="ECO:0000256" key="5">
    <source>
        <dbReference type="ARBA" id="ARBA00022272"/>
    </source>
</evidence>
<dbReference type="InterPro" id="IPR001240">
    <property type="entry name" value="PRAI_dom"/>
</dbReference>
<comment type="pathway">
    <text evidence="2 10">Amino-acid biosynthesis; L-tryptophan biosynthesis; L-tryptophan from chorismate: step 3/5.</text>
</comment>
<dbReference type="EMBL" id="AGUD01000033">
    <property type="protein sequence ID" value="EHN12344.1"/>
    <property type="molecule type" value="Genomic_DNA"/>
</dbReference>
<evidence type="ECO:0000313" key="14">
    <source>
        <dbReference type="Proteomes" id="UP000005143"/>
    </source>
</evidence>
<evidence type="ECO:0000256" key="7">
    <source>
        <dbReference type="ARBA" id="ARBA00022822"/>
    </source>
</evidence>
<dbReference type="PANTHER" id="PTHR42894">
    <property type="entry name" value="N-(5'-PHOSPHORIBOSYL)ANTHRANILATE ISOMERASE"/>
    <property type="match status" value="1"/>
</dbReference>
<comment type="similarity">
    <text evidence="3 10">Belongs to the TrpF family.</text>
</comment>
<name>H0E1V2_9ACTN</name>
<dbReference type="Pfam" id="PF00697">
    <property type="entry name" value="PRAI"/>
    <property type="match status" value="1"/>
</dbReference>
<feature type="compositionally biased region" description="Polar residues" evidence="11">
    <location>
        <begin position="1"/>
        <end position="10"/>
    </location>
</feature>